<feature type="domain" description="RING-type" evidence="6">
    <location>
        <begin position="1501"/>
        <end position="1541"/>
    </location>
</feature>
<evidence type="ECO:0000313" key="7">
    <source>
        <dbReference type="EMBL" id="CAH3121663.1"/>
    </source>
</evidence>
<dbReference type="GO" id="GO:0008270">
    <property type="term" value="F:zinc ion binding"/>
    <property type="evidence" value="ECO:0007669"/>
    <property type="project" value="UniProtKB-KW"/>
</dbReference>
<dbReference type="InterPro" id="IPR041980">
    <property type="entry name" value="KOW_Spt5_6_metazoa"/>
</dbReference>
<feature type="region of interest" description="Disordered" evidence="5">
    <location>
        <begin position="130"/>
        <end position="153"/>
    </location>
</feature>
<comment type="caution">
    <text evidence="7">The sequence shown here is derived from an EMBL/GenBank/DDBJ whole genome shotgun (WGS) entry which is preliminary data.</text>
</comment>
<dbReference type="InterPro" id="IPR003409">
    <property type="entry name" value="MORN"/>
</dbReference>
<keyword evidence="1" id="KW-0677">Repeat</keyword>
<dbReference type="Pfam" id="PF13920">
    <property type="entry name" value="zf-C3HC4_3"/>
    <property type="match status" value="1"/>
</dbReference>
<evidence type="ECO:0000259" key="6">
    <source>
        <dbReference type="PROSITE" id="PS50089"/>
    </source>
</evidence>
<evidence type="ECO:0000256" key="3">
    <source>
        <dbReference type="ARBA" id="ARBA00022833"/>
    </source>
</evidence>
<evidence type="ECO:0000313" key="8">
    <source>
        <dbReference type="Proteomes" id="UP001159428"/>
    </source>
</evidence>
<accession>A0AAU9WQE1</accession>
<dbReference type="Pfam" id="PF23287">
    <property type="entry name" value="KOW7_SPT5"/>
    <property type="match status" value="1"/>
</dbReference>
<keyword evidence="2 4" id="KW-0863">Zinc-finger</keyword>
<proteinExistence type="predicted"/>
<dbReference type="InterPro" id="IPR057934">
    <property type="entry name" value="KOW_Spt5_7"/>
</dbReference>
<dbReference type="PANTHER" id="PTHR43215">
    <property type="entry name" value="RADIAL SPOKE HEAD 1 HOMOLOG"/>
    <property type="match status" value="1"/>
</dbReference>
<feature type="compositionally biased region" description="Basic and acidic residues" evidence="5">
    <location>
        <begin position="1100"/>
        <end position="1116"/>
    </location>
</feature>
<dbReference type="Gene3D" id="1.10.10.2360">
    <property type="match status" value="2"/>
</dbReference>
<feature type="region of interest" description="Disordered" evidence="5">
    <location>
        <begin position="498"/>
        <end position="525"/>
    </location>
</feature>
<dbReference type="PANTHER" id="PTHR43215:SF14">
    <property type="entry name" value="RADIAL SPOKE HEAD 1 HOMOLOG"/>
    <property type="match status" value="1"/>
</dbReference>
<dbReference type="Pfam" id="PF21240">
    <property type="entry name" value="Nup98_GLEBS"/>
    <property type="match status" value="2"/>
</dbReference>
<dbReference type="CDD" id="cd06086">
    <property type="entry name" value="KOW_Spt5_6"/>
    <property type="match status" value="1"/>
</dbReference>
<keyword evidence="8" id="KW-1185">Reference proteome</keyword>
<dbReference type="Pfam" id="PF23288">
    <property type="entry name" value="KOW6_SPT5"/>
    <property type="match status" value="1"/>
</dbReference>
<feature type="region of interest" description="Disordered" evidence="5">
    <location>
        <begin position="209"/>
        <end position="245"/>
    </location>
</feature>
<dbReference type="Gene3D" id="3.30.40.10">
    <property type="entry name" value="Zinc/RING finger domain, C3HC4 (zinc finger)"/>
    <property type="match status" value="1"/>
</dbReference>
<dbReference type="Pfam" id="PF02493">
    <property type="entry name" value="MORN"/>
    <property type="match status" value="5"/>
</dbReference>
<dbReference type="SMART" id="SM00184">
    <property type="entry name" value="RING"/>
    <property type="match status" value="1"/>
</dbReference>
<dbReference type="Gene3D" id="2.20.110.10">
    <property type="entry name" value="Histone H3 K4-specific methyltransferase SET7/9 N-terminal domain"/>
    <property type="match status" value="2"/>
</dbReference>
<feature type="compositionally biased region" description="Polar residues" evidence="5">
    <location>
        <begin position="498"/>
        <end position="512"/>
    </location>
</feature>
<feature type="compositionally biased region" description="Low complexity" evidence="5">
    <location>
        <begin position="130"/>
        <end position="144"/>
    </location>
</feature>
<name>A0AAU9WQE1_9CNID</name>
<evidence type="ECO:0000256" key="1">
    <source>
        <dbReference type="ARBA" id="ARBA00022737"/>
    </source>
</evidence>
<feature type="compositionally biased region" description="Low complexity" evidence="5">
    <location>
        <begin position="1025"/>
        <end position="1041"/>
    </location>
</feature>
<dbReference type="InterPro" id="IPR013083">
    <property type="entry name" value="Znf_RING/FYVE/PHD"/>
</dbReference>
<organism evidence="7 8">
    <name type="scientific">Pocillopora meandrina</name>
    <dbReference type="NCBI Taxonomy" id="46732"/>
    <lineage>
        <taxon>Eukaryota</taxon>
        <taxon>Metazoa</taxon>
        <taxon>Cnidaria</taxon>
        <taxon>Anthozoa</taxon>
        <taxon>Hexacorallia</taxon>
        <taxon>Scleractinia</taxon>
        <taxon>Astrocoeniina</taxon>
        <taxon>Pocilloporidae</taxon>
        <taxon>Pocillopora</taxon>
    </lineage>
</organism>
<keyword evidence="2 4" id="KW-0479">Metal-binding</keyword>
<dbReference type="SUPFAM" id="SSF82185">
    <property type="entry name" value="Histone H3 K4-specific methyltransferase SET7/9 N-terminal domain"/>
    <property type="match status" value="2"/>
</dbReference>
<dbReference type="InterPro" id="IPR001841">
    <property type="entry name" value="Znf_RING"/>
</dbReference>
<evidence type="ECO:0000256" key="4">
    <source>
        <dbReference type="PROSITE-ProRule" id="PRU00175"/>
    </source>
</evidence>
<dbReference type="SUPFAM" id="SSF57850">
    <property type="entry name" value="RING/U-box"/>
    <property type="match status" value="1"/>
</dbReference>
<evidence type="ECO:0000256" key="5">
    <source>
        <dbReference type="SAM" id="MobiDB-lite"/>
    </source>
</evidence>
<gene>
    <name evidence="7" type="ORF">PMEA_00008760</name>
</gene>
<dbReference type="EMBL" id="CALNXJ010000018">
    <property type="protein sequence ID" value="CAH3121663.1"/>
    <property type="molecule type" value="Genomic_DNA"/>
</dbReference>
<sequence>MALSLETALHVVFEDDNCSEPELFLYSGETISTPCKKLKTWETIGTHPIQFRTTVSLSSDVQYNERFQAITMMDEYANKSIEELRFEDFEYQNKTSAQKEPFGKSSSTTCSSSATDRNENYLYTHSGCSSFSSSSGFRTMSSSSRKPRSSRLSYFSPSTPYKFTSSVYEHSPWSLKYSPSSPTYSPSSPKYSPSSPTYYPTSPSYCPTSPSYSPTSPRYNPTSLRYRPTSPTYSPSSPTYTVSSSSSAARCNSFWSFLEGFDAAKWDPTDIEVQINETYKAGKRLINKKGVVRSVSGRQCLVKLYDEYHPVLISIENIDPVKLSKNDKSKIMFGDGRSRRGTLINIDYPDAILKMEDTEELKILPLKFLAKLGRDNSQVRSFETPSIKRRKDKPLKSLFDSTVKEENATPMIIESGAESVDAKQLRSSEQDFFRESIVGLTSKVSAHPQVEKETGQMLTVSEGKQLSEALLKSIMKCLQIQSSLYRLVLFQIAGRASCSSSQPDTDVQGSVHTSDKHEASDVRSTGENCKHDTQVLLSDLKQPMEALMRCLSIQKTLFQRLTAVSLATLELSNGSLEMKSKPRADILAVQSFLEEVIFKNRVECGYVRNPFTNKQPKASTTEDVVQHVYHDKLPFSGAAVTNYNASCQRKLPHGHGNLKTVMGKTLYTGDWCKGKRDGMGKGLILSLPCDNLTTAKHGVYSGGWKNNMRHGHGKMMFSSGAVYEGDWQYDKMTGYGTLTLPDGTVQEGSWKDGCLDGCVQFTWPHGVTEFREYDKRRGLLSSCAIGKEAAQKLSQMRSIQSKISDMSEFVIQLNAEKLRLSEQLSMHNMVQAELRSHYHTAMFEIRESFREQLERDCTEKREEFEKNLNKNLLTCKDNSSVFIMAAELAICWNVAFEEDDHQEYLLYSGQSINLPPLIHPNAWTLCGTPIQFCATSLSSLDLQGFKERFQTITMMEIYSQKSVEELRLEDYKYVKKPKTKRSEKQFKSSARNYSRGFTLHHWSNSSVEMKNPSPMDTDSITINAQEQTSQSSHYSTTQPSTDPSEVSHQSAEESEQAPMVTVSMGKDLMSSLHGSIIKCMQIQNSLHKLVLLKLGQKAARSEGHRDTGSNRLETSHAESSAENPDDDPRDLLCELKDPLVGLMGSAEIQRSFFQRLITLNSMITGESADSLDNSSSPESSQGNMQTVGANLEEIALKTTMLCRYARNPFTSFQVKAMTSKDALKCVCQVNGPVTSQAVSEVRGQRKLPHGYGSLKTVTGRLLYRGDWFRGMRNGKGEGFILTVPVKSDSPEVNEHGFYIGGWRNNMRHGHGKMTFVSGAIYEGLWQYDKMTGYGILKLPNGTIQEGTWNDGSLDGITLFTWPHGVSEYREYKQGQVFVGQLSTGQVDEETALKLAQMSYIRSQLFSLVESATKLKDDNLDLKGELDSLRAAQAVLDRNYQLVPGLSEIRQSFEIQRRQVSDELRIEFEQKFKDAEESNMKNTERIGQLERELEQSRGSELCQICFERQRNCVIMPCIHFLYCGRCITEHKSKGDSRCPTCRGPINGELEVRKM</sequence>
<keyword evidence="3" id="KW-0862">Zinc</keyword>
<feature type="region of interest" description="Disordered" evidence="5">
    <location>
        <begin position="1100"/>
        <end position="1130"/>
    </location>
</feature>
<protein>
    <recommendedName>
        <fullName evidence="6">RING-type domain-containing protein</fullName>
    </recommendedName>
</protein>
<feature type="region of interest" description="Disordered" evidence="5">
    <location>
        <begin position="1025"/>
        <end position="1059"/>
    </location>
</feature>
<reference evidence="7 8" key="1">
    <citation type="submission" date="2022-05" db="EMBL/GenBank/DDBJ databases">
        <authorList>
            <consortium name="Genoscope - CEA"/>
            <person name="William W."/>
        </authorList>
    </citation>
    <scope>NUCLEOTIDE SEQUENCE [LARGE SCALE GENOMIC DNA]</scope>
</reference>
<dbReference type="SMART" id="SM00698">
    <property type="entry name" value="MORN"/>
    <property type="match status" value="6"/>
</dbReference>
<dbReference type="PROSITE" id="PS50089">
    <property type="entry name" value="ZF_RING_2"/>
    <property type="match status" value="1"/>
</dbReference>
<dbReference type="Proteomes" id="UP001159428">
    <property type="component" value="Unassembled WGS sequence"/>
</dbReference>
<evidence type="ECO:0000256" key="2">
    <source>
        <dbReference type="ARBA" id="ARBA00022771"/>
    </source>
</evidence>